<dbReference type="RefSeq" id="XP_047839518.1">
    <property type="nucleotide sequence ID" value="XM_047983547.1"/>
</dbReference>
<dbReference type="Proteomes" id="UP000829364">
    <property type="component" value="Chromosome 2"/>
</dbReference>
<gene>
    <name evidence="3" type="ORF">JDV02_002513</name>
</gene>
<proteinExistence type="predicted"/>
<dbReference type="EMBL" id="CP086355">
    <property type="protein sequence ID" value="UNI16037.1"/>
    <property type="molecule type" value="Genomic_DNA"/>
</dbReference>
<feature type="region of interest" description="Disordered" evidence="1">
    <location>
        <begin position="1"/>
        <end position="112"/>
    </location>
</feature>
<dbReference type="OrthoDB" id="4177236at2759"/>
<evidence type="ECO:0000259" key="2">
    <source>
        <dbReference type="Pfam" id="PF01636"/>
    </source>
</evidence>
<protein>
    <recommendedName>
        <fullName evidence="2">Aminoglycoside phosphotransferase domain-containing protein</fullName>
    </recommendedName>
</protein>
<dbReference type="GeneID" id="72064474"/>
<name>A0A9Q8V8Q7_9HYPO</name>
<accession>A0A9Q8V8Q7</accession>
<dbReference type="AlphaFoldDB" id="A0A9Q8V8Q7"/>
<dbReference type="InterPro" id="IPR011009">
    <property type="entry name" value="Kinase-like_dom_sf"/>
</dbReference>
<dbReference type="KEGG" id="ptkz:JDV02_002513"/>
<organism evidence="3 4">
    <name type="scientific">Purpureocillium takamizusanense</name>
    <dbReference type="NCBI Taxonomy" id="2060973"/>
    <lineage>
        <taxon>Eukaryota</taxon>
        <taxon>Fungi</taxon>
        <taxon>Dikarya</taxon>
        <taxon>Ascomycota</taxon>
        <taxon>Pezizomycotina</taxon>
        <taxon>Sordariomycetes</taxon>
        <taxon>Hypocreomycetidae</taxon>
        <taxon>Hypocreales</taxon>
        <taxon>Ophiocordycipitaceae</taxon>
        <taxon>Purpureocillium</taxon>
    </lineage>
</organism>
<reference evidence="3" key="1">
    <citation type="submission" date="2021-11" db="EMBL/GenBank/DDBJ databases">
        <title>Purpureocillium_takamizusanense_genome.</title>
        <authorList>
            <person name="Nguyen N.-H."/>
        </authorList>
    </citation>
    <scope>NUCLEOTIDE SEQUENCE</scope>
    <source>
        <strain evidence="3">PT3</strain>
    </source>
</reference>
<dbReference type="Pfam" id="PF01636">
    <property type="entry name" value="APH"/>
    <property type="match status" value="1"/>
</dbReference>
<dbReference type="InterPro" id="IPR051678">
    <property type="entry name" value="AGP_Transferase"/>
</dbReference>
<dbReference type="Gene3D" id="3.90.1200.10">
    <property type="match status" value="1"/>
</dbReference>
<dbReference type="InterPro" id="IPR002575">
    <property type="entry name" value="Aminoglycoside_PTrfase"/>
</dbReference>
<feature type="compositionally biased region" description="Polar residues" evidence="1">
    <location>
        <begin position="1"/>
        <end position="11"/>
    </location>
</feature>
<feature type="domain" description="Aminoglycoside phosphotransferase" evidence="2">
    <location>
        <begin position="299"/>
        <end position="358"/>
    </location>
</feature>
<evidence type="ECO:0000313" key="4">
    <source>
        <dbReference type="Proteomes" id="UP000829364"/>
    </source>
</evidence>
<feature type="compositionally biased region" description="Basic and acidic residues" evidence="1">
    <location>
        <begin position="26"/>
        <end position="39"/>
    </location>
</feature>
<dbReference type="PANTHER" id="PTHR21310">
    <property type="entry name" value="AMINOGLYCOSIDE PHOSPHOTRANSFERASE-RELATED-RELATED"/>
    <property type="match status" value="1"/>
</dbReference>
<dbReference type="PANTHER" id="PTHR21310:SF58">
    <property type="entry name" value="AMINOGLYCOSIDE PHOSPHOTRANSFERASE DOMAIN-CONTAINING PROTEIN"/>
    <property type="match status" value="1"/>
</dbReference>
<keyword evidence="4" id="KW-1185">Reference proteome</keyword>
<evidence type="ECO:0000256" key="1">
    <source>
        <dbReference type="SAM" id="MobiDB-lite"/>
    </source>
</evidence>
<dbReference type="SUPFAM" id="SSF56112">
    <property type="entry name" value="Protein kinase-like (PK-like)"/>
    <property type="match status" value="1"/>
</dbReference>
<evidence type="ECO:0000313" key="3">
    <source>
        <dbReference type="EMBL" id="UNI16037.1"/>
    </source>
</evidence>
<sequence length="382" mass="42321">MGPPTTDTTGMNPERVVMLRDIAAGGKDRPLEPEADKQPKTGPQRSGANHINLGTPPANAAGSLSSQNKPLAIVPAKRSSSAIDEQEEVKVPRPSKGPLLLRPPVFDPPPTPNSDSFRLACLLRFRPFRLTLESSPAPGMAPVARTYASQISDAGLIINEIVRNHSNLPILHLPKLAAPDACLIAPDGGVDRVAHGARLEELWQHMPMERKFLMVQQLRRLVKQMRKTPQNPRMVAARQVGSVLSGNFSLLLDRRQGSTFWAVREKPTQKQFVAFLLSTLSTSCAPAVAGRIARQFSESDSLVLCHGDFCPRNIIVHNNNVVGIIGWDSAGWYPKWWEYVKFFETSTSPQNQDWYDYVDEIFDAAYPEELVAYQGVMRWPSS</sequence>